<comment type="subcellular location">
    <subcellularLocation>
        <location evidence="10">Cell inner membrane</location>
    </subcellularLocation>
    <subcellularLocation>
        <location evidence="1">Cell membrane</location>
        <topology evidence="1">Multi-pass membrane protein</topology>
    </subcellularLocation>
</comment>
<evidence type="ECO:0000313" key="15">
    <source>
        <dbReference type="Proteomes" id="UP000245370"/>
    </source>
</evidence>
<evidence type="ECO:0000259" key="12">
    <source>
        <dbReference type="Pfam" id="PF02687"/>
    </source>
</evidence>
<comment type="similarity">
    <text evidence="2 10">Belongs to the ABC-4 integral membrane protein family. FtsX subfamily.</text>
</comment>
<gene>
    <name evidence="14" type="ORF">DIT68_11365</name>
</gene>
<dbReference type="AlphaFoldDB" id="A0A2U2XAY6"/>
<comment type="caution">
    <text evidence="14">The sequence shown here is derived from an EMBL/GenBank/DDBJ whole genome shotgun (WGS) entry which is preliminary data.</text>
</comment>
<evidence type="ECO:0000256" key="3">
    <source>
        <dbReference type="ARBA" id="ARBA00021907"/>
    </source>
</evidence>
<evidence type="ECO:0000256" key="2">
    <source>
        <dbReference type="ARBA" id="ARBA00007379"/>
    </source>
</evidence>
<feature type="transmembrane region" description="Helical" evidence="11">
    <location>
        <begin position="219"/>
        <end position="245"/>
    </location>
</feature>
<feature type="transmembrane region" description="Helical" evidence="11">
    <location>
        <begin position="261"/>
        <end position="284"/>
    </location>
</feature>
<sequence>MGKDIEKYGRRGLQSGYLSVVVGISLVLFMLGLVLGAYFGLEHTQNAAKENIEIDLFFNPDLNDSDIKLIEQELKGWDNIKSVWFVSPERALEVFQSNEVEANEIKAIFNDQSPFPPSVSFNPVGTIVDKQGLDAIKHKILETYPKQVAEVNYDENRVAQVNLGFLQWIYLFVAIGILLTVIAFAMINNTIRLALYSKRFTIKTMQLVGAKSGFIRRPFLWNSIFQGFLSALIGMALLMAVFFALKSYMDIVSSTYNFETFLILFGVLICLGVLISLLSTWFALNKYLRKRLDNLY</sequence>
<keyword evidence="15" id="KW-1185">Reference proteome</keyword>
<dbReference type="Pfam" id="PF18075">
    <property type="entry name" value="FtsX_ECD"/>
    <property type="match status" value="1"/>
</dbReference>
<evidence type="ECO:0000256" key="10">
    <source>
        <dbReference type="PIRNR" id="PIRNR003097"/>
    </source>
</evidence>
<reference evidence="14 15" key="2">
    <citation type="submission" date="2018-05" db="EMBL/GenBank/DDBJ databases">
        <authorList>
            <person name="Lanie J.A."/>
            <person name="Ng W.-L."/>
            <person name="Kazmierczak K.M."/>
            <person name="Andrzejewski T.M."/>
            <person name="Davidsen T.M."/>
            <person name="Wayne K.J."/>
            <person name="Tettelin H."/>
            <person name="Glass J.I."/>
            <person name="Rusch D."/>
            <person name="Podicherti R."/>
            <person name="Tsui H.-C.T."/>
            <person name="Winkler M.E."/>
        </authorList>
    </citation>
    <scope>NUCLEOTIDE SEQUENCE [LARGE SCALE GENOMIC DNA]</scope>
    <source>
        <strain evidence="14 15">C305</strain>
    </source>
</reference>
<proteinExistence type="inferred from homology"/>
<protein>
    <recommendedName>
        <fullName evidence="3 10">Cell division protein FtsX</fullName>
    </recommendedName>
</protein>
<dbReference type="PANTHER" id="PTHR47755">
    <property type="entry name" value="CELL DIVISION PROTEIN FTSX"/>
    <property type="match status" value="1"/>
</dbReference>
<feature type="transmembrane region" description="Helical" evidence="11">
    <location>
        <begin position="168"/>
        <end position="195"/>
    </location>
</feature>
<dbReference type="PIRSF" id="PIRSF003097">
    <property type="entry name" value="FtsX"/>
    <property type="match status" value="1"/>
</dbReference>
<evidence type="ECO:0000256" key="5">
    <source>
        <dbReference type="ARBA" id="ARBA00022618"/>
    </source>
</evidence>
<keyword evidence="10" id="KW-0997">Cell inner membrane</keyword>
<dbReference type="GO" id="GO:0005886">
    <property type="term" value="C:plasma membrane"/>
    <property type="evidence" value="ECO:0007669"/>
    <property type="project" value="UniProtKB-SubCell"/>
</dbReference>
<evidence type="ECO:0000313" key="14">
    <source>
        <dbReference type="EMBL" id="PWH84965.1"/>
    </source>
</evidence>
<keyword evidence="7 11" id="KW-1133">Transmembrane helix</keyword>
<reference evidence="14 15" key="1">
    <citation type="submission" date="2018-05" db="EMBL/GenBank/DDBJ databases">
        <title>Brumimicrobium oceani sp. nov., isolated from coastal sediment.</title>
        <authorList>
            <person name="Kou Y."/>
        </authorList>
    </citation>
    <scope>NUCLEOTIDE SEQUENCE [LARGE SCALE GENOMIC DNA]</scope>
    <source>
        <strain evidence="14 15">C305</strain>
    </source>
</reference>
<dbReference type="InterPro" id="IPR040690">
    <property type="entry name" value="FtsX_ECD"/>
</dbReference>
<organism evidence="14 15">
    <name type="scientific">Brumimicrobium oceani</name>
    <dbReference type="NCBI Taxonomy" id="2100725"/>
    <lineage>
        <taxon>Bacteria</taxon>
        <taxon>Pseudomonadati</taxon>
        <taxon>Bacteroidota</taxon>
        <taxon>Flavobacteriia</taxon>
        <taxon>Flavobacteriales</taxon>
        <taxon>Crocinitomicaceae</taxon>
        <taxon>Brumimicrobium</taxon>
    </lineage>
</organism>
<keyword evidence="4 10" id="KW-1003">Cell membrane</keyword>
<keyword evidence="8 10" id="KW-0472">Membrane</keyword>
<evidence type="ECO:0000256" key="6">
    <source>
        <dbReference type="ARBA" id="ARBA00022692"/>
    </source>
</evidence>
<dbReference type="Pfam" id="PF02687">
    <property type="entry name" value="FtsX"/>
    <property type="match status" value="1"/>
</dbReference>
<comment type="function">
    <text evidence="10">Required for cell division and gliding motility.</text>
</comment>
<keyword evidence="5 10" id="KW-0132">Cell division</keyword>
<evidence type="ECO:0000256" key="8">
    <source>
        <dbReference type="ARBA" id="ARBA00023136"/>
    </source>
</evidence>
<accession>A0A2U2XAY6</accession>
<dbReference type="GO" id="GO:0051301">
    <property type="term" value="P:cell division"/>
    <property type="evidence" value="ECO:0007669"/>
    <property type="project" value="UniProtKB-KW"/>
</dbReference>
<feature type="domain" description="FtsX extracellular" evidence="13">
    <location>
        <begin position="52"/>
        <end position="124"/>
    </location>
</feature>
<dbReference type="EMBL" id="QFRJ01000009">
    <property type="protein sequence ID" value="PWH84965.1"/>
    <property type="molecule type" value="Genomic_DNA"/>
</dbReference>
<name>A0A2U2XAY6_9FLAO</name>
<evidence type="ECO:0000256" key="7">
    <source>
        <dbReference type="ARBA" id="ARBA00022989"/>
    </source>
</evidence>
<dbReference type="InterPro" id="IPR003838">
    <property type="entry name" value="ABC3_permease_C"/>
</dbReference>
<feature type="domain" description="ABC3 transporter permease C-terminal" evidence="12">
    <location>
        <begin position="174"/>
        <end position="286"/>
    </location>
</feature>
<dbReference type="Gene3D" id="3.30.70.3040">
    <property type="match status" value="1"/>
</dbReference>
<evidence type="ECO:0000256" key="9">
    <source>
        <dbReference type="ARBA" id="ARBA00023306"/>
    </source>
</evidence>
<evidence type="ECO:0000259" key="13">
    <source>
        <dbReference type="Pfam" id="PF18075"/>
    </source>
</evidence>
<dbReference type="RefSeq" id="WP_109359928.1">
    <property type="nucleotide sequence ID" value="NZ_QFRJ01000009.1"/>
</dbReference>
<evidence type="ECO:0000256" key="1">
    <source>
        <dbReference type="ARBA" id="ARBA00004651"/>
    </source>
</evidence>
<feature type="transmembrane region" description="Helical" evidence="11">
    <location>
        <begin position="20"/>
        <end position="41"/>
    </location>
</feature>
<dbReference type="OrthoDB" id="9813411at2"/>
<dbReference type="InterPro" id="IPR004513">
    <property type="entry name" value="FtsX"/>
</dbReference>
<evidence type="ECO:0000256" key="11">
    <source>
        <dbReference type="SAM" id="Phobius"/>
    </source>
</evidence>
<dbReference type="PANTHER" id="PTHR47755:SF1">
    <property type="entry name" value="CELL DIVISION PROTEIN FTSX"/>
    <property type="match status" value="1"/>
</dbReference>
<keyword evidence="9 10" id="KW-0131">Cell cycle</keyword>
<evidence type="ECO:0000256" key="4">
    <source>
        <dbReference type="ARBA" id="ARBA00022475"/>
    </source>
</evidence>
<keyword evidence="6 11" id="KW-0812">Transmembrane</keyword>
<dbReference type="Proteomes" id="UP000245370">
    <property type="component" value="Unassembled WGS sequence"/>
</dbReference>